<accession>A0A239Z5J2</accession>
<evidence type="ECO:0000313" key="1">
    <source>
        <dbReference type="EMBL" id="SNV66183.1"/>
    </source>
</evidence>
<dbReference type="Proteomes" id="UP000215374">
    <property type="component" value="Chromosome 1"/>
</dbReference>
<dbReference type="AlphaFoldDB" id="A0A239Z5J2"/>
<reference evidence="1 2" key="1">
    <citation type="submission" date="2017-06" db="EMBL/GenBank/DDBJ databases">
        <authorList>
            <consortium name="Pathogen Informatics"/>
        </authorList>
    </citation>
    <scope>NUCLEOTIDE SEQUENCE [LARGE SCALE GENOMIC DNA]</scope>
    <source>
        <strain evidence="1 2">NCTC13015</strain>
    </source>
</reference>
<dbReference type="EMBL" id="LT906467">
    <property type="protein sequence ID" value="SNV66183.1"/>
    <property type="molecule type" value="Genomic_DNA"/>
</dbReference>
<dbReference type="RefSeq" id="WP_231910349.1">
    <property type="nucleotide sequence ID" value="NZ_CP009211.1"/>
</dbReference>
<gene>
    <name evidence="1" type="ORF">SAMEA4535761_00995</name>
</gene>
<organism evidence="1 2">
    <name type="scientific">Corynebacterium imitans</name>
    <dbReference type="NCBI Taxonomy" id="156978"/>
    <lineage>
        <taxon>Bacteria</taxon>
        <taxon>Bacillati</taxon>
        <taxon>Actinomycetota</taxon>
        <taxon>Actinomycetes</taxon>
        <taxon>Mycobacteriales</taxon>
        <taxon>Corynebacteriaceae</taxon>
        <taxon>Corynebacterium</taxon>
    </lineage>
</organism>
<proteinExistence type="predicted"/>
<sequence length="168" mass="18630">MMNFKHSTPAPVSHTPAALAEHIHATEPEVVDRLRAIIHHPRSLARESASWRPPTKRLPWLPQLSHGTELTIAITRRRVGPRAQARIRGFGETRVPAFLIEVRISDPSGLPTDRRLAEAWVRALVPRDAVDAIHELPSPRTANYVWLTDGDFAPVASPPSMFEGLTAA</sequence>
<evidence type="ECO:0000313" key="2">
    <source>
        <dbReference type="Proteomes" id="UP000215374"/>
    </source>
</evidence>
<name>A0A239Z5J2_9CORY</name>
<protein>
    <submittedName>
        <fullName evidence="1">Uncharacterized protein</fullName>
    </submittedName>
</protein>